<proteinExistence type="predicted"/>
<evidence type="ECO:0000313" key="2">
    <source>
        <dbReference type="EMBL" id="GGA71775.1"/>
    </source>
</evidence>
<protein>
    <recommendedName>
        <fullName evidence="4">C2H2-type domain-containing protein</fullName>
    </recommendedName>
</protein>
<gene>
    <name evidence="2" type="ORF">GCM10011507_24230</name>
</gene>
<reference evidence="2" key="1">
    <citation type="journal article" date="2014" name="Int. J. Syst. Evol. Microbiol.">
        <title>Complete genome sequence of Corynebacterium casei LMG S-19264T (=DSM 44701T), isolated from a smear-ripened cheese.</title>
        <authorList>
            <consortium name="US DOE Joint Genome Institute (JGI-PGF)"/>
            <person name="Walter F."/>
            <person name="Albersmeier A."/>
            <person name="Kalinowski J."/>
            <person name="Ruckert C."/>
        </authorList>
    </citation>
    <scope>NUCLEOTIDE SEQUENCE</scope>
    <source>
        <strain evidence="2">CGMCC 1.15447</strain>
    </source>
</reference>
<evidence type="ECO:0000256" key="1">
    <source>
        <dbReference type="SAM" id="MobiDB-lite"/>
    </source>
</evidence>
<organism evidence="2 3">
    <name type="scientific">Edaphobacter acidisoli</name>
    <dbReference type="NCBI Taxonomy" id="2040573"/>
    <lineage>
        <taxon>Bacteria</taxon>
        <taxon>Pseudomonadati</taxon>
        <taxon>Acidobacteriota</taxon>
        <taxon>Terriglobia</taxon>
        <taxon>Terriglobales</taxon>
        <taxon>Acidobacteriaceae</taxon>
        <taxon>Edaphobacter</taxon>
    </lineage>
</organism>
<reference evidence="2" key="2">
    <citation type="submission" date="2020-09" db="EMBL/GenBank/DDBJ databases">
        <authorList>
            <person name="Sun Q."/>
            <person name="Zhou Y."/>
        </authorList>
    </citation>
    <scope>NUCLEOTIDE SEQUENCE</scope>
    <source>
        <strain evidence="2">CGMCC 1.15447</strain>
    </source>
</reference>
<feature type="region of interest" description="Disordered" evidence="1">
    <location>
        <begin position="47"/>
        <end position="90"/>
    </location>
</feature>
<evidence type="ECO:0008006" key="4">
    <source>
        <dbReference type="Google" id="ProtNLM"/>
    </source>
</evidence>
<accession>A0A916W789</accession>
<comment type="caution">
    <text evidence="2">The sequence shown here is derived from an EMBL/GenBank/DDBJ whole genome shotgun (WGS) entry which is preliminary data.</text>
</comment>
<dbReference type="EMBL" id="BMJB01000001">
    <property type="protein sequence ID" value="GGA71775.1"/>
    <property type="molecule type" value="Genomic_DNA"/>
</dbReference>
<sequence>MHLVAHQPKLSGEIRCPICGQGFLIFEELAAHASLFESRRIIQQTLRSQHTSQGRLANAHPENTFDIPSWQGEPPFSASASLSDLIDNSI</sequence>
<keyword evidence="3" id="KW-1185">Reference proteome</keyword>
<dbReference type="Proteomes" id="UP000648801">
    <property type="component" value="Unassembled WGS sequence"/>
</dbReference>
<dbReference type="AlphaFoldDB" id="A0A916W789"/>
<dbReference type="RefSeq" id="WP_188759502.1">
    <property type="nucleotide sequence ID" value="NZ_BMJB01000001.1"/>
</dbReference>
<feature type="compositionally biased region" description="Polar residues" evidence="1">
    <location>
        <begin position="78"/>
        <end position="90"/>
    </location>
</feature>
<name>A0A916W789_9BACT</name>
<evidence type="ECO:0000313" key="3">
    <source>
        <dbReference type="Proteomes" id="UP000648801"/>
    </source>
</evidence>